<gene>
    <name evidence="2" type="ORF">B0T14DRAFT_492275</name>
</gene>
<proteinExistence type="predicted"/>
<keyword evidence="3" id="KW-1185">Reference proteome</keyword>
<name>A0AA39X297_9PEZI</name>
<reference evidence="2" key="1">
    <citation type="submission" date="2023-06" db="EMBL/GenBank/DDBJ databases">
        <title>Genome-scale phylogeny and comparative genomics of the fungal order Sordariales.</title>
        <authorList>
            <consortium name="Lawrence Berkeley National Laboratory"/>
            <person name="Hensen N."/>
            <person name="Bonometti L."/>
            <person name="Westerberg I."/>
            <person name="Brannstrom I.O."/>
            <person name="Guillou S."/>
            <person name="Cros-Aarteil S."/>
            <person name="Calhoun S."/>
            <person name="Haridas S."/>
            <person name="Kuo A."/>
            <person name="Mondo S."/>
            <person name="Pangilinan J."/>
            <person name="Riley R."/>
            <person name="Labutti K."/>
            <person name="Andreopoulos B."/>
            <person name="Lipzen A."/>
            <person name="Chen C."/>
            <person name="Yanf M."/>
            <person name="Daum C."/>
            <person name="Ng V."/>
            <person name="Clum A."/>
            <person name="Steindorff A."/>
            <person name="Ohm R."/>
            <person name="Martin F."/>
            <person name="Silar P."/>
            <person name="Natvig D."/>
            <person name="Lalanne C."/>
            <person name="Gautier V."/>
            <person name="Ament-Velasquez S.L."/>
            <person name="Kruys A."/>
            <person name="Hutchinson M.I."/>
            <person name="Powell A.J."/>
            <person name="Barry K."/>
            <person name="Miller A.N."/>
            <person name="Grigoriev I.V."/>
            <person name="Debuchy R."/>
            <person name="Gladieux P."/>
            <person name="Thoren M.H."/>
            <person name="Johannesson H."/>
        </authorList>
    </citation>
    <scope>NUCLEOTIDE SEQUENCE</scope>
    <source>
        <strain evidence="2">CBS 606.72</strain>
    </source>
</reference>
<evidence type="ECO:0000256" key="1">
    <source>
        <dbReference type="SAM" id="SignalP"/>
    </source>
</evidence>
<organism evidence="2 3">
    <name type="scientific">Immersiella caudata</name>
    <dbReference type="NCBI Taxonomy" id="314043"/>
    <lineage>
        <taxon>Eukaryota</taxon>
        <taxon>Fungi</taxon>
        <taxon>Dikarya</taxon>
        <taxon>Ascomycota</taxon>
        <taxon>Pezizomycotina</taxon>
        <taxon>Sordariomycetes</taxon>
        <taxon>Sordariomycetidae</taxon>
        <taxon>Sordariales</taxon>
        <taxon>Lasiosphaeriaceae</taxon>
        <taxon>Immersiella</taxon>
    </lineage>
</organism>
<comment type="caution">
    <text evidence="2">The sequence shown here is derived from an EMBL/GenBank/DDBJ whole genome shotgun (WGS) entry which is preliminary data.</text>
</comment>
<dbReference type="Proteomes" id="UP001175000">
    <property type="component" value="Unassembled WGS sequence"/>
</dbReference>
<dbReference type="EMBL" id="JAULSU010000002">
    <property type="protein sequence ID" value="KAK0625841.1"/>
    <property type="molecule type" value="Genomic_DNA"/>
</dbReference>
<keyword evidence="1" id="KW-0732">Signal</keyword>
<protein>
    <recommendedName>
        <fullName evidence="4">Extracellular membrane protein CFEM domain-containing protein</fullName>
    </recommendedName>
</protein>
<sequence>MYLPLSLVTILALSTTTIAQTLCRNQDPYTNCVSAAVTTTLPCEAYSDKAFATSCKCSTLSKVFDCYTSLCPPDNLNDVFTSQFNSYGCPNAPALKTGGGTTKQVATTATAVTSEKGSELATGPTVTTSSGGAVNTGVGKSGAAMGTRGGMTGGDVLGLVVGGLFGGAVLLGGIL</sequence>
<evidence type="ECO:0000313" key="3">
    <source>
        <dbReference type="Proteomes" id="UP001175000"/>
    </source>
</evidence>
<feature type="chain" id="PRO_5041251929" description="Extracellular membrane protein CFEM domain-containing protein" evidence="1">
    <location>
        <begin position="20"/>
        <end position="175"/>
    </location>
</feature>
<evidence type="ECO:0000313" key="2">
    <source>
        <dbReference type="EMBL" id="KAK0625841.1"/>
    </source>
</evidence>
<accession>A0AA39X297</accession>
<dbReference type="AlphaFoldDB" id="A0AA39X297"/>
<evidence type="ECO:0008006" key="4">
    <source>
        <dbReference type="Google" id="ProtNLM"/>
    </source>
</evidence>
<feature type="signal peptide" evidence="1">
    <location>
        <begin position="1"/>
        <end position="19"/>
    </location>
</feature>